<evidence type="ECO:0000259" key="2">
    <source>
        <dbReference type="Pfam" id="PF18912"/>
    </source>
</evidence>
<comment type="caution">
    <text evidence="3">The sequence shown here is derived from an EMBL/GenBank/DDBJ whole genome shotgun (WGS) entry which is preliminary data.</text>
</comment>
<dbReference type="Proteomes" id="UP000092504">
    <property type="component" value="Unassembled WGS sequence"/>
</dbReference>
<evidence type="ECO:0000313" key="4">
    <source>
        <dbReference type="Proteomes" id="UP000092504"/>
    </source>
</evidence>
<dbReference type="PATRIC" id="fig|2746.7.peg.1309"/>
<feature type="domain" description="Double zinc ribbon" evidence="2">
    <location>
        <begin position="32"/>
        <end position="88"/>
    </location>
</feature>
<gene>
    <name evidence="3" type="ORF">A8U91_01268</name>
</gene>
<dbReference type="EMBL" id="MAJD01000001">
    <property type="protein sequence ID" value="OBX36921.1"/>
    <property type="molecule type" value="Genomic_DNA"/>
</dbReference>
<dbReference type="InterPro" id="IPR051910">
    <property type="entry name" value="ComF/GntX_DNA_util-trans"/>
</dbReference>
<evidence type="ECO:0000256" key="1">
    <source>
        <dbReference type="ARBA" id="ARBA00008007"/>
    </source>
</evidence>
<evidence type="ECO:0000313" key="3">
    <source>
        <dbReference type="EMBL" id="OBX36921.1"/>
    </source>
</evidence>
<dbReference type="InterPro" id="IPR000836">
    <property type="entry name" value="PRTase_dom"/>
</dbReference>
<dbReference type="CDD" id="cd06223">
    <property type="entry name" value="PRTases_typeI"/>
    <property type="match status" value="1"/>
</dbReference>
<organism evidence="3 4">
    <name type="scientific">Halomonas elongata</name>
    <dbReference type="NCBI Taxonomy" id="2746"/>
    <lineage>
        <taxon>Bacteria</taxon>
        <taxon>Pseudomonadati</taxon>
        <taxon>Pseudomonadota</taxon>
        <taxon>Gammaproteobacteria</taxon>
        <taxon>Oceanospirillales</taxon>
        <taxon>Halomonadaceae</taxon>
        <taxon>Halomonas</taxon>
    </lineage>
</organism>
<dbReference type="Gene3D" id="3.40.50.2020">
    <property type="match status" value="1"/>
</dbReference>
<name>A0A1B8P3U1_HALEL</name>
<dbReference type="PANTHER" id="PTHR47505">
    <property type="entry name" value="DNA UTILIZATION PROTEIN YHGH"/>
    <property type="match status" value="1"/>
</dbReference>
<protein>
    <submittedName>
        <fullName evidence="3">DNA utilization protein GntX</fullName>
    </submittedName>
</protein>
<dbReference type="PANTHER" id="PTHR47505:SF1">
    <property type="entry name" value="DNA UTILIZATION PROTEIN YHGH"/>
    <property type="match status" value="1"/>
</dbReference>
<reference evidence="3 4" key="1">
    <citation type="submission" date="2016-06" db="EMBL/GenBank/DDBJ databases">
        <title>Genome sequence of halotolerant plant growth promoting strain of Halomonas elongata HEK1 isolated from salterns of Rann of Kutch, Gujarat, India.</title>
        <authorList>
            <person name="Gaba S."/>
            <person name="Singh R.N."/>
            <person name="Abrol S."/>
            <person name="Kaushik R."/>
            <person name="Saxena A.K."/>
        </authorList>
    </citation>
    <scope>NUCLEOTIDE SEQUENCE [LARGE SCALE GENOMIC DNA]</scope>
    <source>
        <strain evidence="3 4">HEK1</strain>
    </source>
</reference>
<proteinExistence type="inferred from homology"/>
<dbReference type="AlphaFoldDB" id="A0A1B8P3U1"/>
<accession>A0A1B8P3U1</accession>
<sequence length="253" mass="28413">MVNFSSLSRLTDRVRRRRFMSTIHDFKVDDWLRRLLPGRCAFCLAACESTAPWCQACHLALPWNLPACPACAEPQTAGSRARRCGRCLQRAPAFDTARVPLRYEGELRGLMQGFKFQASPRAGSLMLALLEEALRDKPRPQALLAVPLHPRRARQRGFDQARWLAERLSARLDIPLVGAQRRRDTPSQRGLDRKRRRGNLRAAFRVETALPSEVALLDDVMTTGATLDALARACHQAGAERVEAWAVARTPLP</sequence>
<dbReference type="InterPro" id="IPR029057">
    <property type="entry name" value="PRTase-like"/>
</dbReference>
<dbReference type="SUPFAM" id="SSF53271">
    <property type="entry name" value="PRTase-like"/>
    <property type="match status" value="1"/>
</dbReference>
<dbReference type="Pfam" id="PF18912">
    <property type="entry name" value="DZR_2"/>
    <property type="match status" value="1"/>
</dbReference>
<dbReference type="InterPro" id="IPR044005">
    <property type="entry name" value="DZR_2"/>
</dbReference>
<comment type="similarity">
    <text evidence="1">Belongs to the ComF/GntX family.</text>
</comment>